<reference evidence="4" key="1">
    <citation type="submission" date="2013-03" db="EMBL/GenBank/DDBJ databases">
        <title>The Genome Sequence of Anopheles minimus MINIMUS1.</title>
        <authorList>
            <consortium name="The Broad Institute Genomics Platform"/>
            <person name="Neafsey D.E."/>
            <person name="Walton C."/>
            <person name="Walker B."/>
            <person name="Young S.K."/>
            <person name="Zeng Q."/>
            <person name="Gargeya S."/>
            <person name="Fitzgerald M."/>
            <person name="Haas B."/>
            <person name="Abouelleil A."/>
            <person name="Allen A.W."/>
            <person name="Alvarado L."/>
            <person name="Arachchi H.M."/>
            <person name="Berlin A.M."/>
            <person name="Chapman S.B."/>
            <person name="Gainer-Dewar J."/>
            <person name="Goldberg J."/>
            <person name="Griggs A."/>
            <person name="Gujja S."/>
            <person name="Hansen M."/>
            <person name="Howarth C."/>
            <person name="Imamovic A."/>
            <person name="Ireland A."/>
            <person name="Larimer J."/>
            <person name="McCowan C."/>
            <person name="Murphy C."/>
            <person name="Pearson M."/>
            <person name="Poon T.W."/>
            <person name="Priest M."/>
            <person name="Roberts A."/>
            <person name="Saif S."/>
            <person name="Shea T."/>
            <person name="Sisk P."/>
            <person name="Sykes S."/>
            <person name="Wortman J."/>
            <person name="Nusbaum C."/>
            <person name="Birren B."/>
        </authorList>
    </citation>
    <scope>NUCLEOTIDE SEQUENCE [LARGE SCALE GENOMIC DNA]</scope>
    <source>
        <strain evidence="4">MINIMUS1</strain>
    </source>
</reference>
<name>A0A182VPS3_9DIPT</name>
<dbReference type="GO" id="GO:0016460">
    <property type="term" value="C:myosin II complex"/>
    <property type="evidence" value="ECO:0007669"/>
    <property type="project" value="TreeGrafter"/>
</dbReference>
<accession>A0A182VPS3</accession>
<keyword evidence="1" id="KW-0677">Repeat</keyword>
<evidence type="ECO:0000313" key="4">
    <source>
        <dbReference type="Proteomes" id="UP000075920"/>
    </source>
</evidence>
<dbReference type="FunFam" id="1.10.238.10:FF:000082">
    <property type="entry name" value="Myosin light chain 1"/>
    <property type="match status" value="1"/>
</dbReference>
<sequence>MASQYAYILRIETTILGPFPCYMDSQVPTRYDGENATQLVEEFPQPVHVLDSMRPVSKRQNEVKQQVICKHSDIFTLLVHISPISMARYFKEQDIDEFRECFYLFARSGHITTLDELTVIMRSLGLSPTMQELTQYLKKKNGRMSFADFLEVMHQHSRVENLPDEVVQAFKAGDKAGRGTIPARQLRHLLQNWGEGLSYREVDNIFREANVSSSGHVRYSDFVRVACAPVPDYY</sequence>
<dbReference type="GO" id="GO:0005509">
    <property type="term" value="F:calcium ion binding"/>
    <property type="evidence" value="ECO:0007669"/>
    <property type="project" value="InterPro"/>
</dbReference>
<dbReference type="PANTHER" id="PTHR23048:SF0">
    <property type="entry name" value="CALMODULIN LIKE 3"/>
    <property type="match status" value="1"/>
</dbReference>
<dbReference type="EnsemblMetazoa" id="AMIN000052-RA">
    <property type="protein sequence ID" value="AMIN000052-PA"/>
    <property type="gene ID" value="AMIN000052"/>
</dbReference>
<dbReference type="Proteomes" id="UP000075920">
    <property type="component" value="Unassembled WGS sequence"/>
</dbReference>
<evidence type="ECO:0000313" key="3">
    <source>
        <dbReference type="EnsemblMetazoa" id="AMIN000052-PA"/>
    </source>
</evidence>
<dbReference type="AlphaFoldDB" id="A0A182VPS3"/>
<dbReference type="InterPro" id="IPR050230">
    <property type="entry name" value="CALM/Myosin/TropC-like"/>
</dbReference>
<dbReference type="FunFam" id="1.10.238.10:FF:000216">
    <property type="entry name" value="Putative calmodulin"/>
    <property type="match status" value="1"/>
</dbReference>
<keyword evidence="4" id="KW-1185">Reference proteome</keyword>
<dbReference type="SUPFAM" id="SSF47473">
    <property type="entry name" value="EF-hand"/>
    <property type="match status" value="1"/>
</dbReference>
<protein>
    <recommendedName>
        <fullName evidence="2">Myosin-2 essential light chain</fullName>
    </recommendedName>
</protein>
<organism evidence="3 4">
    <name type="scientific">Anopheles minimus</name>
    <dbReference type="NCBI Taxonomy" id="112268"/>
    <lineage>
        <taxon>Eukaryota</taxon>
        <taxon>Metazoa</taxon>
        <taxon>Ecdysozoa</taxon>
        <taxon>Arthropoda</taxon>
        <taxon>Hexapoda</taxon>
        <taxon>Insecta</taxon>
        <taxon>Pterygota</taxon>
        <taxon>Neoptera</taxon>
        <taxon>Endopterygota</taxon>
        <taxon>Diptera</taxon>
        <taxon>Nematocera</taxon>
        <taxon>Culicoidea</taxon>
        <taxon>Culicidae</taxon>
        <taxon>Anophelinae</taxon>
        <taxon>Anopheles</taxon>
    </lineage>
</organism>
<dbReference type="InterPro" id="IPR011992">
    <property type="entry name" value="EF-hand-dom_pair"/>
</dbReference>
<reference evidence="3" key="2">
    <citation type="submission" date="2020-05" db="UniProtKB">
        <authorList>
            <consortium name="EnsemblMetazoa"/>
        </authorList>
    </citation>
    <scope>IDENTIFICATION</scope>
    <source>
        <strain evidence="3">MINIMUS1</strain>
    </source>
</reference>
<evidence type="ECO:0000256" key="1">
    <source>
        <dbReference type="ARBA" id="ARBA00022737"/>
    </source>
</evidence>
<dbReference type="PANTHER" id="PTHR23048">
    <property type="entry name" value="MYOSIN LIGHT CHAIN 1, 3"/>
    <property type="match status" value="1"/>
</dbReference>
<dbReference type="InterPro" id="IPR002048">
    <property type="entry name" value="EF_hand_dom"/>
</dbReference>
<proteinExistence type="predicted"/>
<dbReference type="CDD" id="cd00051">
    <property type="entry name" value="EFh"/>
    <property type="match status" value="1"/>
</dbReference>
<dbReference type="VEuPathDB" id="VectorBase:AMIN000052"/>
<dbReference type="Gene3D" id="1.10.238.10">
    <property type="entry name" value="EF-hand"/>
    <property type="match status" value="2"/>
</dbReference>
<dbReference type="STRING" id="112268.A0A182VPS3"/>
<evidence type="ECO:0000256" key="2">
    <source>
        <dbReference type="ARBA" id="ARBA00069033"/>
    </source>
</evidence>